<gene>
    <name evidence="8" type="primary">LOC100898149</name>
</gene>
<dbReference type="GO" id="GO:0006400">
    <property type="term" value="P:tRNA modification"/>
    <property type="evidence" value="ECO:0007669"/>
    <property type="project" value="TreeGrafter"/>
</dbReference>
<organism evidence="7 8">
    <name type="scientific">Galendromus occidentalis</name>
    <name type="common">western predatory mite</name>
    <dbReference type="NCBI Taxonomy" id="34638"/>
    <lineage>
        <taxon>Eukaryota</taxon>
        <taxon>Metazoa</taxon>
        <taxon>Ecdysozoa</taxon>
        <taxon>Arthropoda</taxon>
        <taxon>Chelicerata</taxon>
        <taxon>Arachnida</taxon>
        <taxon>Acari</taxon>
        <taxon>Parasitiformes</taxon>
        <taxon>Mesostigmata</taxon>
        <taxon>Gamasina</taxon>
        <taxon>Phytoseioidea</taxon>
        <taxon>Phytoseiidae</taxon>
        <taxon>Typhlodrominae</taxon>
        <taxon>Galendromus</taxon>
    </lineage>
</organism>
<comment type="similarity">
    <text evidence="1 5">Belongs to the IPP transferase family.</text>
</comment>
<dbReference type="Proteomes" id="UP000694867">
    <property type="component" value="Unplaced"/>
</dbReference>
<dbReference type="NCBIfam" id="TIGR00174">
    <property type="entry name" value="miaA"/>
    <property type="match status" value="1"/>
</dbReference>
<dbReference type="Gene3D" id="1.10.20.140">
    <property type="match status" value="1"/>
</dbReference>
<reference evidence="8" key="1">
    <citation type="submission" date="2025-08" db="UniProtKB">
        <authorList>
            <consortium name="RefSeq"/>
        </authorList>
    </citation>
    <scope>IDENTIFICATION</scope>
</reference>
<dbReference type="PANTHER" id="PTHR11088">
    <property type="entry name" value="TRNA DIMETHYLALLYLTRANSFERASE"/>
    <property type="match status" value="1"/>
</dbReference>
<dbReference type="InterPro" id="IPR018022">
    <property type="entry name" value="IPT"/>
</dbReference>
<evidence type="ECO:0000256" key="6">
    <source>
        <dbReference type="SAM" id="MobiDB-lite"/>
    </source>
</evidence>
<dbReference type="RefSeq" id="XP_003737209.2">
    <property type="nucleotide sequence ID" value="XM_003737161.2"/>
</dbReference>
<feature type="region of interest" description="Disordered" evidence="6">
    <location>
        <begin position="405"/>
        <end position="457"/>
    </location>
</feature>
<dbReference type="AlphaFoldDB" id="A0AAJ6QLV1"/>
<dbReference type="InterPro" id="IPR039657">
    <property type="entry name" value="Dimethylallyltransferase"/>
</dbReference>
<evidence type="ECO:0000313" key="7">
    <source>
        <dbReference type="Proteomes" id="UP000694867"/>
    </source>
</evidence>
<name>A0AAJ6QLV1_9ACAR</name>
<evidence type="ECO:0000313" key="8">
    <source>
        <dbReference type="RefSeq" id="XP_003737209.2"/>
    </source>
</evidence>
<dbReference type="InterPro" id="IPR027417">
    <property type="entry name" value="P-loop_NTPase"/>
</dbReference>
<dbReference type="GO" id="GO:0005739">
    <property type="term" value="C:mitochondrion"/>
    <property type="evidence" value="ECO:0007669"/>
    <property type="project" value="TreeGrafter"/>
</dbReference>
<dbReference type="GeneID" id="100898149"/>
<dbReference type="HAMAP" id="MF_00185">
    <property type="entry name" value="IPP_trans"/>
    <property type="match status" value="1"/>
</dbReference>
<evidence type="ECO:0000256" key="4">
    <source>
        <dbReference type="ARBA" id="ARBA00022840"/>
    </source>
</evidence>
<evidence type="ECO:0000256" key="3">
    <source>
        <dbReference type="ARBA" id="ARBA00022741"/>
    </source>
</evidence>
<keyword evidence="3 5" id="KW-0547">Nucleotide-binding</keyword>
<dbReference type="PANTHER" id="PTHR11088:SF89">
    <property type="entry name" value="TRNA DIMETHYLALLYLTRANSFERASE"/>
    <property type="match status" value="1"/>
</dbReference>
<evidence type="ECO:0000256" key="2">
    <source>
        <dbReference type="ARBA" id="ARBA00022679"/>
    </source>
</evidence>
<feature type="compositionally biased region" description="Basic and acidic residues" evidence="6">
    <location>
        <begin position="411"/>
        <end position="451"/>
    </location>
</feature>
<dbReference type="Gene3D" id="3.40.50.300">
    <property type="entry name" value="P-loop containing nucleotide triphosphate hydrolases"/>
    <property type="match status" value="1"/>
</dbReference>
<dbReference type="Pfam" id="PF01715">
    <property type="entry name" value="IPPT"/>
    <property type="match status" value="1"/>
</dbReference>
<evidence type="ECO:0000256" key="1">
    <source>
        <dbReference type="ARBA" id="ARBA00005842"/>
    </source>
</evidence>
<proteinExistence type="inferred from homology"/>
<keyword evidence="2 5" id="KW-0808">Transferase</keyword>
<accession>A0AAJ6QLV1</accession>
<dbReference type="KEGG" id="goe:100898149"/>
<keyword evidence="7" id="KW-1185">Reference proteome</keyword>
<keyword evidence="4 5" id="KW-0067">ATP-binding</keyword>
<dbReference type="GO" id="GO:0052381">
    <property type="term" value="F:tRNA dimethylallyltransferase activity"/>
    <property type="evidence" value="ECO:0007669"/>
    <property type="project" value="InterPro"/>
</dbReference>
<sequence>MIVRYLRRLFKCAKMPVIVILGATGVGKSQLSIEIASRFKGEVISADSMQVYKNLDVTTNKVTAEEMAGVPHHIIDFVDPVDSFTVVDFRNRALPIVERLRESGKIPVIVGGTNYYIESILWDTLVDPESIPGSDFAASTQMFPGCDESSESLHARLKEVDPERANELHPGDRRKVLRSLDIYARKKKPHSEFLKQQAKAGGLLGGPLRYDKALMLLIKSDQSVLEERLDARVDKMIERGLIKEMLDFHKQFNESRPKHDYELGIFQSIGFKEFHKYLISSDEFRESEKGKKAFQASLWLMKQRTKRYSKEQMKWIRRRFLQAPGRGVPPVYELDATDLERWNENVRDVALEIVEDFLNNVETPRHKPVEIREVEREPVSQRVCECGTICMNQSSWEAHLKSRQHHRKKKKLEEQKNSDPDAGPKRLRVLKESKQSGDGEKSSADLSEQVKEAGNCA</sequence>
<protein>
    <submittedName>
        <fullName evidence="8">tRNA dimethylallyltransferase</fullName>
    </submittedName>
</protein>
<dbReference type="GO" id="GO:0005524">
    <property type="term" value="F:ATP binding"/>
    <property type="evidence" value="ECO:0007669"/>
    <property type="project" value="UniProtKB-KW"/>
</dbReference>
<evidence type="ECO:0000256" key="5">
    <source>
        <dbReference type="RuleBase" id="RU003785"/>
    </source>
</evidence>
<dbReference type="SUPFAM" id="SSF52540">
    <property type="entry name" value="P-loop containing nucleoside triphosphate hydrolases"/>
    <property type="match status" value="2"/>
</dbReference>